<feature type="domain" description="SGNH hydrolase-type esterase" evidence="1">
    <location>
        <begin position="70"/>
        <end position="226"/>
    </location>
</feature>
<dbReference type="Pfam" id="PF13472">
    <property type="entry name" value="Lipase_GDSL_2"/>
    <property type="match status" value="1"/>
</dbReference>
<dbReference type="Proteomes" id="UP000322791">
    <property type="component" value="Unassembled WGS sequence"/>
</dbReference>
<reference evidence="2 3" key="1">
    <citation type="submission" date="2019-08" db="EMBL/GenBank/DDBJ databases">
        <authorList>
            <person name="Seo M.-J."/>
        </authorList>
    </citation>
    <scope>NUCLEOTIDE SEQUENCE [LARGE SCALE GENOMIC DNA]</scope>
    <source>
        <strain evidence="2 3">KIGAM108</strain>
    </source>
</reference>
<comment type="caution">
    <text evidence="2">The sequence shown here is derived from an EMBL/GenBank/DDBJ whole genome shotgun (WGS) entry which is preliminary data.</text>
</comment>
<dbReference type="PANTHER" id="PTHR30383">
    <property type="entry name" value="THIOESTERASE 1/PROTEASE 1/LYSOPHOSPHOLIPASE L1"/>
    <property type="match status" value="1"/>
</dbReference>
<dbReference type="Gene3D" id="3.40.50.1110">
    <property type="entry name" value="SGNH hydrolase"/>
    <property type="match status" value="1"/>
</dbReference>
<dbReference type="InterPro" id="IPR013830">
    <property type="entry name" value="SGNH_hydro"/>
</dbReference>
<dbReference type="InterPro" id="IPR051532">
    <property type="entry name" value="Ester_Hydrolysis_Enzymes"/>
</dbReference>
<dbReference type="AlphaFoldDB" id="A0A5D6UTK6"/>
<organism evidence="2 3">
    <name type="scientific">Hymenobacter lutimineralis</name>
    <dbReference type="NCBI Taxonomy" id="2606448"/>
    <lineage>
        <taxon>Bacteria</taxon>
        <taxon>Pseudomonadati</taxon>
        <taxon>Bacteroidota</taxon>
        <taxon>Cytophagia</taxon>
        <taxon>Cytophagales</taxon>
        <taxon>Hymenobacteraceae</taxon>
        <taxon>Hymenobacter</taxon>
    </lineage>
</organism>
<keyword evidence="3" id="KW-1185">Reference proteome</keyword>
<evidence type="ECO:0000313" key="2">
    <source>
        <dbReference type="EMBL" id="TYZ07041.1"/>
    </source>
</evidence>
<dbReference type="PANTHER" id="PTHR30383:SF5">
    <property type="entry name" value="SGNH HYDROLASE-TYPE ESTERASE DOMAIN-CONTAINING PROTEIN"/>
    <property type="match status" value="1"/>
</dbReference>
<evidence type="ECO:0000259" key="1">
    <source>
        <dbReference type="Pfam" id="PF13472"/>
    </source>
</evidence>
<evidence type="ECO:0000313" key="3">
    <source>
        <dbReference type="Proteomes" id="UP000322791"/>
    </source>
</evidence>
<dbReference type="EMBL" id="VTHL01000019">
    <property type="protein sequence ID" value="TYZ07041.1"/>
    <property type="molecule type" value="Genomic_DNA"/>
</dbReference>
<dbReference type="SUPFAM" id="SSF52266">
    <property type="entry name" value="SGNH hydrolase"/>
    <property type="match status" value="1"/>
</dbReference>
<dbReference type="CDD" id="cd04502">
    <property type="entry name" value="SGNH_hydrolase_like_7"/>
    <property type="match status" value="1"/>
</dbReference>
<proteinExistence type="predicted"/>
<sequence>MAPFSRIRSHLRPWAVLTVLLLGSLRGFGQTAAASTTNPAQWAAEVRAFARQDSLTPPPKRPILFYGSSSVRKWTTLQQDFPGLPVLNRGFGGSRFPDALYLFDELVLGYRPRQVVLYEGDNDLGAGATPQQVYASFREFEKRMRQHQPLRRVPLVFLAIKPSPVRWALYPKVQEANQLIRQYIEAHPKYLRFVDTATPLLGPNGRPRPAFYESDSLHLTPAGYAAWTQVVGKALKLKK</sequence>
<dbReference type="GO" id="GO:0004622">
    <property type="term" value="F:phosphatidylcholine lysophospholipase activity"/>
    <property type="evidence" value="ECO:0007669"/>
    <property type="project" value="TreeGrafter"/>
</dbReference>
<gene>
    <name evidence="2" type="ORF">FY528_16165</name>
</gene>
<name>A0A5D6UTK6_9BACT</name>
<protein>
    <recommendedName>
        <fullName evidence="1">SGNH hydrolase-type esterase domain-containing protein</fullName>
    </recommendedName>
</protein>
<dbReference type="InterPro" id="IPR036514">
    <property type="entry name" value="SGNH_hydro_sf"/>
</dbReference>
<accession>A0A5D6UTK6</accession>
<dbReference type="RefSeq" id="WP_149072060.1">
    <property type="nucleotide sequence ID" value="NZ_VTHL01000019.1"/>
</dbReference>